<dbReference type="RefSeq" id="WP_203387007.1">
    <property type="nucleotide sequence ID" value="NZ_CP064781.1"/>
</dbReference>
<dbReference type="PROSITE" id="PS51833">
    <property type="entry name" value="HDOD"/>
    <property type="match status" value="1"/>
</dbReference>
<sequence length="281" mass="30546">MDNHRQHWGLPQWIAYLREKDIPMMPRSRALIEALDVEQASPKEMAAIAVGDPFLALRLLRRGQRRRGAALGHDTTTLLGAVQQVGVRGLSEACAESPLCDDANPGLVACEARAVLSAKIALHWAAHRADVSPDEVALAALLGEIGELMLWAFAPELPERAREALHLGLAARNAQAQTETAGFTFKQLSLGLIEAWELPPLIMQLVRGADTPRANIARIASDAARHLLADPENPALPDDVAAVKAFLPGVPWHALLAPLPISDDYRVRVLQRILERPPAPK</sequence>
<organism evidence="2 3">
    <name type="scientific">Azospira restricta</name>
    <dbReference type="NCBI Taxonomy" id="404405"/>
    <lineage>
        <taxon>Bacteria</taxon>
        <taxon>Pseudomonadati</taxon>
        <taxon>Pseudomonadota</taxon>
        <taxon>Betaproteobacteria</taxon>
        <taxon>Rhodocyclales</taxon>
        <taxon>Rhodocyclaceae</taxon>
        <taxon>Azospira</taxon>
    </lineage>
</organism>
<dbReference type="PANTHER" id="PTHR33525">
    <property type="match status" value="1"/>
</dbReference>
<protein>
    <submittedName>
        <fullName evidence="2">HDOD domain-containing protein</fullName>
    </submittedName>
</protein>
<evidence type="ECO:0000313" key="2">
    <source>
        <dbReference type="EMBL" id="QRJ63480.1"/>
    </source>
</evidence>
<dbReference type="Gene3D" id="1.10.3210.10">
    <property type="entry name" value="Hypothetical protein af1432"/>
    <property type="match status" value="1"/>
</dbReference>
<dbReference type="SUPFAM" id="SSF109604">
    <property type="entry name" value="HD-domain/PDEase-like"/>
    <property type="match status" value="1"/>
</dbReference>
<dbReference type="InterPro" id="IPR052340">
    <property type="entry name" value="RNase_Y/CdgJ"/>
</dbReference>
<keyword evidence="3" id="KW-1185">Reference proteome</keyword>
<dbReference type="Pfam" id="PF08668">
    <property type="entry name" value="HDOD"/>
    <property type="match status" value="1"/>
</dbReference>
<dbReference type="AlphaFoldDB" id="A0A974PXY7"/>
<dbReference type="EMBL" id="CP064781">
    <property type="protein sequence ID" value="QRJ63480.1"/>
    <property type="molecule type" value="Genomic_DNA"/>
</dbReference>
<name>A0A974PXY7_9RHOO</name>
<dbReference type="Proteomes" id="UP000663444">
    <property type="component" value="Chromosome"/>
</dbReference>
<reference evidence="2" key="1">
    <citation type="submission" date="2020-11" db="EMBL/GenBank/DDBJ databases">
        <title>Azospira restricta DSM 18626 genome sequence.</title>
        <authorList>
            <person name="Moe W.M."/>
        </authorList>
    </citation>
    <scope>NUCLEOTIDE SEQUENCE</scope>
    <source>
        <strain evidence="2">DSM 18626</strain>
    </source>
</reference>
<feature type="domain" description="HDOD" evidence="1">
    <location>
        <begin position="22"/>
        <end position="212"/>
    </location>
</feature>
<evidence type="ECO:0000313" key="3">
    <source>
        <dbReference type="Proteomes" id="UP000663444"/>
    </source>
</evidence>
<accession>A0A974PXY7</accession>
<gene>
    <name evidence="2" type="ORF">IWH25_17340</name>
</gene>
<dbReference type="PANTHER" id="PTHR33525:SF3">
    <property type="entry name" value="RIBONUCLEASE Y"/>
    <property type="match status" value="1"/>
</dbReference>
<dbReference type="KEGG" id="ares:IWH25_17340"/>
<proteinExistence type="predicted"/>
<evidence type="ECO:0000259" key="1">
    <source>
        <dbReference type="PROSITE" id="PS51833"/>
    </source>
</evidence>
<dbReference type="InterPro" id="IPR013976">
    <property type="entry name" value="HDOD"/>
</dbReference>